<dbReference type="AlphaFoldDB" id="A0A367UEU3"/>
<dbReference type="EMBL" id="JPWA01000005">
    <property type="protein sequence ID" value="RCK06835.1"/>
    <property type="molecule type" value="Genomic_DNA"/>
</dbReference>
<sequence>MLLLCWNSVPGDLRPGVAFQLQNTCSRDVVPDFFAIILMASIGIKKARRLFGGMATGKGKMRPASSDIAEQTLWEAGIAQCHG</sequence>
<organism evidence="1 2">
    <name type="scientific">Thalassospira xianhensis MCCC 1A02616</name>
    <dbReference type="NCBI Taxonomy" id="1177929"/>
    <lineage>
        <taxon>Bacteria</taxon>
        <taxon>Pseudomonadati</taxon>
        <taxon>Pseudomonadota</taxon>
        <taxon>Alphaproteobacteria</taxon>
        <taxon>Rhodospirillales</taxon>
        <taxon>Thalassospiraceae</taxon>
        <taxon>Thalassospira</taxon>
    </lineage>
</organism>
<keyword evidence="2" id="KW-1185">Reference proteome</keyword>
<name>A0A367UEU3_9PROT</name>
<protein>
    <submittedName>
        <fullName evidence="1">Uncharacterized protein</fullName>
    </submittedName>
</protein>
<evidence type="ECO:0000313" key="1">
    <source>
        <dbReference type="EMBL" id="RCK06835.1"/>
    </source>
</evidence>
<dbReference type="Proteomes" id="UP000252419">
    <property type="component" value="Unassembled WGS sequence"/>
</dbReference>
<evidence type="ECO:0000313" key="2">
    <source>
        <dbReference type="Proteomes" id="UP000252419"/>
    </source>
</evidence>
<proteinExistence type="predicted"/>
<comment type="caution">
    <text evidence="1">The sequence shown here is derived from an EMBL/GenBank/DDBJ whole genome shotgun (WGS) entry which is preliminary data.</text>
</comment>
<reference evidence="1 2" key="1">
    <citation type="submission" date="2014-07" db="EMBL/GenBank/DDBJ databases">
        <title>Draft genome sequence of Thalassospira xianhensis P-4 (MCCC 1A02616).</title>
        <authorList>
            <person name="Lai Q."/>
            <person name="Shao Z."/>
        </authorList>
    </citation>
    <scope>NUCLEOTIDE SEQUENCE [LARGE SCALE GENOMIC DNA]</scope>
    <source>
        <strain evidence="1 2">MCCC 1A02616</strain>
    </source>
</reference>
<gene>
    <name evidence="1" type="ORF">TH5_06735</name>
</gene>
<accession>A0A367UEU3</accession>